<reference evidence="1" key="2">
    <citation type="submission" date="2020-11" db="EMBL/GenBank/DDBJ databases">
        <authorList>
            <person name="McCartney M.A."/>
            <person name="Auch B."/>
            <person name="Kono T."/>
            <person name="Mallez S."/>
            <person name="Becker A."/>
            <person name="Gohl D.M."/>
            <person name="Silverstein K.A.T."/>
            <person name="Koren S."/>
            <person name="Bechman K.B."/>
            <person name="Herman A."/>
            <person name="Abrahante J.E."/>
            <person name="Garbe J."/>
        </authorList>
    </citation>
    <scope>NUCLEOTIDE SEQUENCE</scope>
    <source>
        <strain evidence="1">Duluth1</strain>
        <tissue evidence="1">Whole animal</tissue>
    </source>
</reference>
<sequence>MTSRPASNRKDCTRIRTIMRIILEQPKEWKSPLSNNFIESEKSIESVSLQFRLRLLSYCVEPEKITKHWEVL</sequence>
<evidence type="ECO:0000313" key="2">
    <source>
        <dbReference type="Proteomes" id="UP000828390"/>
    </source>
</evidence>
<organism evidence="1 2">
    <name type="scientific">Dreissena polymorpha</name>
    <name type="common">Zebra mussel</name>
    <name type="synonym">Mytilus polymorpha</name>
    <dbReference type="NCBI Taxonomy" id="45954"/>
    <lineage>
        <taxon>Eukaryota</taxon>
        <taxon>Metazoa</taxon>
        <taxon>Spiralia</taxon>
        <taxon>Lophotrochozoa</taxon>
        <taxon>Mollusca</taxon>
        <taxon>Bivalvia</taxon>
        <taxon>Autobranchia</taxon>
        <taxon>Heteroconchia</taxon>
        <taxon>Euheterodonta</taxon>
        <taxon>Imparidentia</taxon>
        <taxon>Neoheterodontei</taxon>
        <taxon>Myida</taxon>
        <taxon>Dreissenoidea</taxon>
        <taxon>Dreissenidae</taxon>
        <taxon>Dreissena</taxon>
    </lineage>
</organism>
<name>A0A9D4KI05_DREPO</name>
<evidence type="ECO:0000313" key="1">
    <source>
        <dbReference type="EMBL" id="KAH3840278.1"/>
    </source>
</evidence>
<gene>
    <name evidence="1" type="ORF">DPMN_113725</name>
</gene>
<proteinExistence type="predicted"/>
<protein>
    <submittedName>
        <fullName evidence="1">Uncharacterized protein</fullName>
    </submittedName>
</protein>
<dbReference type="AlphaFoldDB" id="A0A9D4KI05"/>
<reference evidence="1" key="1">
    <citation type="journal article" date="2019" name="bioRxiv">
        <title>The Genome of the Zebra Mussel, Dreissena polymorpha: A Resource for Invasive Species Research.</title>
        <authorList>
            <person name="McCartney M.A."/>
            <person name="Auch B."/>
            <person name="Kono T."/>
            <person name="Mallez S."/>
            <person name="Zhang Y."/>
            <person name="Obille A."/>
            <person name="Becker A."/>
            <person name="Abrahante J.E."/>
            <person name="Garbe J."/>
            <person name="Badalamenti J.P."/>
            <person name="Herman A."/>
            <person name="Mangelson H."/>
            <person name="Liachko I."/>
            <person name="Sullivan S."/>
            <person name="Sone E.D."/>
            <person name="Koren S."/>
            <person name="Silverstein K.A.T."/>
            <person name="Beckman K.B."/>
            <person name="Gohl D.M."/>
        </authorList>
    </citation>
    <scope>NUCLEOTIDE SEQUENCE</scope>
    <source>
        <strain evidence="1">Duluth1</strain>
        <tissue evidence="1">Whole animal</tissue>
    </source>
</reference>
<accession>A0A9D4KI05</accession>
<comment type="caution">
    <text evidence="1">The sequence shown here is derived from an EMBL/GenBank/DDBJ whole genome shotgun (WGS) entry which is preliminary data.</text>
</comment>
<keyword evidence="2" id="KW-1185">Reference proteome</keyword>
<dbReference type="EMBL" id="JAIWYP010000004">
    <property type="protein sequence ID" value="KAH3840278.1"/>
    <property type="molecule type" value="Genomic_DNA"/>
</dbReference>
<dbReference type="Proteomes" id="UP000828390">
    <property type="component" value="Unassembled WGS sequence"/>
</dbReference>